<sequence>MNVFASLKSYAGKWSLKSSRKFDLEEINAVDSAKVVASQSGYGNSVMFIMKTGTNHYIPCSNDCTLAVGESVDLTKAEILTLEKQGESDILRIKA</sequence>
<keyword evidence="2" id="KW-1185">Reference proteome</keyword>
<accession>A0A7M1RV31</accession>
<dbReference type="EMBL" id="MT774378">
    <property type="protein sequence ID" value="QOR58287.1"/>
    <property type="molecule type" value="Genomic_DNA"/>
</dbReference>
<name>A0A7M1RV31_9CAUD</name>
<dbReference type="RefSeq" id="YP_010110445.1">
    <property type="nucleotide sequence ID" value="NC_055871.1"/>
</dbReference>
<protein>
    <submittedName>
        <fullName evidence="1">Uncharacterized protein</fullName>
    </submittedName>
</protein>
<proteinExistence type="predicted"/>
<organism evidence="1 2">
    <name type="scientific">uncultured phage cr106_1</name>
    <dbReference type="NCBI Taxonomy" id="2772062"/>
    <lineage>
        <taxon>Viruses</taxon>
        <taxon>Duplodnaviria</taxon>
        <taxon>Heunggongvirae</taxon>
        <taxon>Uroviricota</taxon>
        <taxon>Caudoviricetes</taxon>
        <taxon>Crassvirales</taxon>
        <taxon>Steigviridae</taxon>
        <taxon>Asinivirinae</taxon>
        <taxon>Mahstovirus</taxon>
        <taxon>Mahstovirus faecalis</taxon>
    </lineage>
</organism>
<evidence type="ECO:0000313" key="2">
    <source>
        <dbReference type="Proteomes" id="UP000593828"/>
    </source>
</evidence>
<reference evidence="1 2" key="1">
    <citation type="submission" date="2020-07" db="EMBL/GenBank/DDBJ databases">
        <title>Taxonomic proposal: Crassvirales, a new order of highly abundant and diverse bacterial viruses.</title>
        <authorList>
            <person name="Shkoporov A.N."/>
            <person name="Stockdale S.R."/>
            <person name="Guerin E."/>
            <person name="Ross R.P."/>
            <person name="Hill C."/>
        </authorList>
    </citation>
    <scope>NUCLEOTIDE SEQUENCE [LARGE SCALE GENOMIC DNA]</scope>
</reference>
<evidence type="ECO:0000313" key="1">
    <source>
        <dbReference type="EMBL" id="QOR58287.1"/>
    </source>
</evidence>
<dbReference type="GeneID" id="65128757"/>
<dbReference type="Proteomes" id="UP000593828">
    <property type="component" value="Segment"/>
</dbReference>
<dbReference type="KEGG" id="vg:65128757"/>